<dbReference type="EMBL" id="PXXK01000035">
    <property type="protein sequence ID" value="RFN53914.1"/>
    <property type="molecule type" value="Genomic_DNA"/>
</dbReference>
<dbReference type="EC" id="3.1.1.47" evidence="1"/>
<feature type="chain" id="PRO_5017404116" description="1-alkyl-2-acetylglycerophosphocholine esterase" evidence="5">
    <location>
        <begin position="17"/>
        <end position="355"/>
    </location>
</feature>
<keyword evidence="7" id="KW-1185">Reference proteome</keyword>
<dbReference type="OrthoDB" id="2363873at2759"/>
<dbReference type="STRING" id="2594813.A0A395N1A6"/>
<evidence type="ECO:0000313" key="6">
    <source>
        <dbReference type="EMBL" id="RFN53914.1"/>
    </source>
</evidence>
<dbReference type="InterPro" id="IPR029058">
    <property type="entry name" value="AB_hydrolase_fold"/>
</dbReference>
<evidence type="ECO:0000256" key="2">
    <source>
        <dbReference type="ARBA" id="ARBA00022801"/>
    </source>
</evidence>
<protein>
    <recommendedName>
        <fullName evidence="1">1-alkyl-2-acetylglycerophosphocholine esterase</fullName>
        <ecNumber evidence="1">3.1.1.47</ecNumber>
    </recommendedName>
</protein>
<evidence type="ECO:0000256" key="1">
    <source>
        <dbReference type="ARBA" id="ARBA00013201"/>
    </source>
</evidence>
<organism evidence="6 7">
    <name type="scientific">Fusarium flagelliforme</name>
    <dbReference type="NCBI Taxonomy" id="2675880"/>
    <lineage>
        <taxon>Eukaryota</taxon>
        <taxon>Fungi</taxon>
        <taxon>Dikarya</taxon>
        <taxon>Ascomycota</taxon>
        <taxon>Pezizomycotina</taxon>
        <taxon>Sordariomycetes</taxon>
        <taxon>Hypocreomycetidae</taxon>
        <taxon>Hypocreales</taxon>
        <taxon>Nectriaceae</taxon>
        <taxon>Fusarium</taxon>
        <taxon>Fusarium incarnatum-equiseti species complex</taxon>
    </lineage>
</organism>
<proteinExistence type="predicted"/>
<dbReference type="Proteomes" id="UP000265631">
    <property type="component" value="Unassembled WGS sequence"/>
</dbReference>
<evidence type="ECO:0000313" key="7">
    <source>
        <dbReference type="Proteomes" id="UP000265631"/>
    </source>
</evidence>
<gene>
    <name evidence="6" type="ORF">FIE12Z_1828</name>
</gene>
<dbReference type="Gene3D" id="3.40.50.1820">
    <property type="entry name" value="alpha/beta hydrolase"/>
    <property type="match status" value="1"/>
</dbReference>
<comment type="caution">
    <text evidence="6">The sequence shown here is derived from an EMBL/GenBank/DDBJ whole genome shotgun (WGS) entry which is preliminary data.</text>
</comment>
<dbReference type="GO" id="GO:0003847">
    <property type="term" value="F:1-alkyl-2-acetylglycerophosphocholine esterase activity"/>
    <property type="evidence" value="ECO:0007669"/>
    <property type="project" value="UniProtKB-EC"/>
</dbReference>
<keyword evidence="5" id="KW-0732">Signal</keyword>
<evidence type="ECO:0000256" key="4">
    <source>
        <dbReference type="ARBA" id="ARBA00023098"/>
    </source>
</evidence>
<accession>A0A395N1A6</accession>
<keyword evidence="4" id="KW-0443">Lipid metabolism</keyword>
<evidence type="ECO:0000256" key="3">
    <source>
        <dbReference type="ARBA" id="ARBA00022963"/>
    </source>
</evidence>
<dbReference type="GO" id="GO:0016042">
    <property type="term" value="P:lipid catabolic process"/>
    <property type="evidence" value="ECO:0007669"/>
    <property type="project" value="UniProtKB-KW"/>
</dbReference>
<dbReference type="Pfam" id="PF03403">
    <property type="entry name" value="PAF-AH_p_II"/>
    <property type="match status" value="2"/>
</dbReference>
<reference evidence="6 7" key="1">
    <citation type="journal article" date="2018" name="PLoS Pathog.">
        <title>Evolution of structural diversity of trichothecenes, a family of toxins produced by plant pathogenic and entomopathogenic fungi.</title>
        <authorList>
            <person name="Proctor R.H."/>
            <person name="McCormick S.P."/>
            <person name="Kim H.S."/>
            <person name="Cardoza R.E."/>
            <person name="Stanley A.M."/>
            <person name="Lindo L."/>
            <person name="Kelly A."/>
            <person name="Brown D.W."/>
            <person name="Lee T."/>
            <person name="Vaughan M.M."/>
            <person name="Alexander N.J."/>
            <person name="Busman M."/>
            <person name="Gutierrez S."/>
        </authorList>
    </citation>
    <scope>NUCLEOTIDE SEQUENCE [LARGE SCALE GENOMIC DNA]</scope>
    <source>
        <strain evidence="6 7">NRRL 13405</strain>
    </source>
</reference>
<feature type="signal peptide" evidence="5">
    <location>
        <begin position="1"/>
        <end position="16"/>
    </location>
</feature>
<dbReference type="AlphaFoldDB" id="A0A395N1A6"/>
<keyword evidence="3" id="KW-0442">Lipid degradation</keyword>
<dbReference type="PANTHER" id="PTHR10272:SF14">
    <property type="entry name" value="PAF ACETYLHYDROLASE FAMILY PROTEIN"/>
    <property type="match status" value="1"/>
</dbReference>
<dbReference type="PANTHER" id="PTHR10272">
    <property type="entry name" value="PLATELET-ACTIVATING FACTOR ACETYLHYDROLASE"/>
    <property type="match status" value="1"/>
</dbReference>
<name>A0A395N1A6_9HYPO</name>
<evidence type="ECO:0000256" key="5">
    <source>
        <dbReference type="SAM" id="SignalP"/>
    </source>
</evidence>
<dbReference type="SUPFAM" id="SSF53474">
    <property type="entry name" value="alpha/beta-Hydrolases"/>
    <property type="match status" value="1"/>
</dbReference>
<keyword evidence="2 6" id="KW-0378">Hydrolase</keyword>
<sequence>MQFSLLLLSLVGLGNAIQLPKPNGPYGVAVRTHAMTDKHRIDPYDPKRGHRQVLASIFWPVASPSCSETTVPYMTPAVAQLYGQQAQRMGLSNETFAAFEYSVCSPPDTPKGCGSKKRFPLVIFSPGAGNSRLLYSNMARSFASFGNVVVLIDHPYDADIVEFPNGKTIMSGNIPETTKSLIKLTKVRAEDISFVISETLQSSFPKRVLNGLPGSIDKNKIVALGHSLGGASAAVAILSDKRICGGMDLDGQIFEPALSQGLDKPFFLVGRPNHSKEDATWNKFFAKLRGTKKEITIEGTVHGSFTDYPQLIQALDLPASASKVVQPIVGTVNPSDLETSLAKTVVSFIKACSNS</sequence>